<dbReference type="InterPro" id="IPR016024">
    <property type="entry name" value="ARM-type_fold"/>
</dbReference>
<accession>A0AA88AC77</accession>
<dbReference type="Proteomes" id="UP001187192">
    <property type="component" value="Unassembled WGS sequence"/>
</dbReference>
<evidence type="ECO:0000313" key="6">
    <source>
        <dbReference type="Proteomes" id="UP001187192"/>
    </source>
</evidence>
<gene>
    <name evidence="5" type="ORF">TIFTF001_018305</name>
</gene>
<evidence type="ECO:0008006" key="7">
    <source>
        <dbReference type="Google" id="ProtNLM"/>
    </source>
</evidence>
<dbReference type="GO" id="GO:0005737">
    <property type="term" value="C:cytoplasm"/>
    <property type="evidence" value="ECO:0007669"/>
    <property type="project" value="UniProtKB-SubCell"/>
</dbReference>
<proteinExistence type="inferred from homology"/>
<dbReference type="InterPro" id="IPR002554">
    <property type="entry name" value="PP2A_B56"/>
</dbReference>
<sequence length="572" mass="65499">MGFFIKFKQDGYLFIGLRWDFVKIEVLVTLILGKLPRKPSKSGEKLDFGGSSAPSDASFSSRSSDLASTRPINSNFVSLPSLDLVSDLGYSHGSELAQVANTKPNGNLVSASYEALPAFRDVPSTEKQKLLIKKLNLCCVVFDFAEPTRHLKEKEIKRQTLLELVDYVTSANGKFSETVMQEAIKMVSVNLFRITSSQPRETKAVEAYDVEEEESLMDLAWPHLQIVYEFFLRFIASPETDAKLAKRYVDHSFVLKLLDLFDSEDPREREYLKTILHRIYGKFMVHRPFIRKAINNIFFRFIFETEKHNGIAELLEVLGSIINGFAMPLKEEHKLFLVRALIPLHKPKCLLMYQQQLSYCITQFVEKDCKLADTVIRGLLKYWPITNSSKKVIFLHKLEEILEATQPAEFQRCMVPLCRQIARCLSSSHFQVAERALCLWNNEHIENLIRQNRRVILPIIFPALENGHTHWNQVVQSLTLNVRKIFFAVDPELFEECLQKFQEDQSKLEETRRKHETAWKRLEEIAASKATGEAILGPTSKPAQTLSKILGNARALAQPTFGNFAPNSVMNH</sequence>
<feature type="region of interest" description="Disordered" evidence="4">
    <location>
        <begin position="38"/>
        <end position="68"/>
    </location>
</feature>
<keyword evidence="3" id="KW-0963">Cytoplasm</keyword>
<dbReference type="Pfam" id="PF01603">
    <property type="entry name" value="B56"/>
    <property type="match status" value="1"/>
</dbReference>
<evidence type="ECO:0000256" key="2">
    <source>
        <dbReference type="ARBA" id="ARBA00009745"/>
    </source>
</evidence>
<dbReference type="PANTHER" id="PTHR10257:SF107">
    <property type="entry name" value="SERINE_THREONINE PROTEIN PHOSPHATASE 2A REGULATORY SUBUNIT"/>
    <property type="match status" value="1"/>
</dbReference>
<comment type="similarity">
    <text evidence="2">Belongs to the phosphatase 2A regulatory subunit B56 family.</text>
</comment>
<dbReference type="PANTHER" id="PTHR10257">
    <property type="entry name" value="SERINE/THREONINE PROTEIN PHOSPHATASE 2A PP2A REGULATORY SUBUNIT B"/>
    <property type="match status" value="1"/>
</dbReference>
<comment type="subcellular location">
    <subcellularLocation>
        <location evidence="1">Cytoplasm</location>
    </subcellularLocation>
</comment>
<organism evidence="5 6">
    <name type="scientific">Ficus carica</name>
    <name type="common">Common fig</name>
    <dbReference type="NCBI Taxonomy" id="3494"/>
    <lineage>
        <taxon>Eukaryota</taxon>
        <taxon>Viridiplantae</taxon>
        <taxon>Streptophyta</taxon>
        <taxon>Embryophyta</taxon>
        <taxon>Tracheophyta</taxon>
        <taxon>Spermatophyta</taxon>
        <taxon>Magnoliopsida</taxon>
        <taxon>eudicotyledons</taxon>
        <taxon>Gunneridae</taxon>
        <taxon>Pentapetalae</taxon>
        <taxon>rosids</taxon>
        <taxon>fabids</taxon>
        <taxon>Rosales</taxon>
        <taxon>Moraceae</taxon>
        <taxon>Ficeae</taxon>
        <taxon>Ficus</taxon>
    </lineage>
</organism>
<dbReference type="GO" id="GO:0007165">
    <property type="term" value="P:signal transduction"/>
    <property type="evidence" value="ECO:0007669"/>
    <property type="project" value="InterPro"/>
</dbReference>
<keyword evidence="6" id="KW-1185">Reference proteome</keyword>
<dbReference type="AlphaFoldDB" id="A0AA88AC77"/>
<dbReference type="Gene3D" id="1.25.10.10">
    <property type="entry name" value="Leucine-rich Repeat Variant"/>
    <property type="match status" value="1"/>
</dbReference>
<dbReference type="InterPro" id="IPR011989">
    <property type="entry name" value="ARM-like"/>
</dbReference>
<evidence type="ECO:0000256" key="4">
    <source>
        <dbReference type="SAM" id="MobiDB-lite"/>
    </source>
</evidence>
<evidence type="ECO:0000313" key="5">
    <source>
        <dbReference type="EMBL" id="GMN49140.1"/>
    </source>
</evidence>
<dbReference type="GO" id="GO:0000159">
    <property type="term" value="C:protein phosphatase type 2A complex"/>
    <property type="evidence" value="ECO:0007669"/>
    <property type="project" value="InterPro"/>
</dbReference>
<evidence type="ECO:0000256" key="3">
    <source>
        <dbReference type="ARBA" id="ARBA00022490"/>
    </source>
</evidence>
<feature type="compositionally biased region" description="Low complexity" evidence="4">
    <location>
        <begin position="51"/>
        <end position="68"/>
    </location>
</feature>
<evidence type="ECO:0000256" key="1">
    <source>
        <dbReference type="ARBA" id="ARBA00004496"/>
    </source>
</evidence>
<name>A0AA88AC77_FICCA</name>
<dbReference type="FunFam" id="1.25.10.10:FF:000041">
    <property type="entry name" value="Serine/threonine protein phosphatase 2A regulatory subunit"/>
    <property type="match status" value="1"/>
</dbReference>
<dbReference type="GO" id="GO:0019888">
    <property type="term" value="F:protein phosphatase regulator activity"/>
    <property type="evidence" value="ECO:0007669"/>
    <property type="project" value="InterPro"/>
</dbReference>
<dbReference type="SUPFAM" id="SSF48371">
    <property type="entry name" value="ARM repeat"/>
    <property type="match status" value="1"/>
</dbReference>
<reference evidence="5" key="1">
    <citation type="submission" date="2023-07" db="EMBL/GenBank/DDBJ databases">
        <title>draft genome sequence of fig (Ficus carica).</title>
        <authorList>
            <person name="Takahashi T."/>
            <person name="Nishimura K."/>
        </authorList>
    </citation>
    <scope>NUCLEOTIDE SEQUENCE</scope>
</reference>
<comment type="caution">
    <text evidence="5">The sequence shown here is derived from an EMBL/GenBank/DDBJ whole genome shotgun (WGS) entry which is preliminary data.</text>
</comment>
<dbReference type="EMBL" id="BTGU01000030">
    <property type="protein sequence ID" value="GMN49140.1"/>
    <property type="molecule type" value="Genomic_DNA"/>
</dbReference>
<protein>
    <recommendedName>
        <fullName evidence="7">Serine/threonine protein phosphatase 2A regulatory subunit</fullName>
    </recommendedName>
</protein>